<dbReference type="RefSeq" id="XP_005739326.1">
    <property type="nucleotide sequence ID" value="XM_005739269.1"/>
</dbReference>
<keyword evidence="3" id="KW-1185">Reference proteome</keyword>
<sequence>MELRHYVNSSVGRRARTRDNQSGGAIILKLVGISFGLLCIIQSAVNVYIWLQADGTSGGSKNNSTCNITLLSPDDISAVLLERDQLLQEKKQLTEANDRLNQYNERLLEENSQLYRHETQLIQEKKQLEKKNNELKATNRRLTEQKRMCNDNIISQQVQIRDLQSELDRVQPSACATSDACPPNAACATNDAFPPNAACPTNDAFLPNAACPTNDAFPSNAACPTNDAFPPNAACPTNDAFPPNAACPTNDACAPRMLPTRNREEVQRLTEWCSSNNLVLNTSKTKEVIADYRIA</sequence>
<dbReference type="Proteomes" id="UP000695023">
    <property type="component" value="Unplaced"/>
</dbReference>
<name>A0A9Y3RKK8_9CICH</name>
<keyword evidence="1" id="KW-0175">Coiled coil</keyword>
<feature type="coiled-coil region" evidence="1">
    <location>
        <begin position="76"/>
        <end position="152"/>
    </location>
</feature>
<accession>A0A9Y3RKK8</accession>
<keyword evidence="2" id="KW-0812">Transmembrane</keyword>
<evidence type="ECO:0000313" key="4">
    <source>
        <dbReference type="RefSeq" id="XP_005739326.1"/>
    </source>
</evidence>
<gene>
    <name evidence="4" type="primary">LOC102215468</name>
</gene>
<keyword evidence="2" id="KW-1133">Transmembrane helix</keyword>
<dbReference type="AlphaFoldDB" id="A0A9Y3RKK8"/>
<dbReference type="GeneID" id="102215468"/>
<evidence type="ECO:0000256" key="1">
    <source>
        <dbReference type="SAM" id="Coils"/>
    </source>
</evidence>
<organism evidence="3 4">
    <name type="scientific">Pundamilia nyererei</name>
    <dbReference type="NCBI Taxonomy" id="303518"/>
    <lineage>
        <taxon>Eukaryota</taxon>
        <taxon>Metazoa</taxon>
        <taxon>Chordata</taxon>
        <taxon>Craniata</taxon>
        <taxon>Vertebrata</taxon>
        <taxon>Euteleostomi</taxon>
        <taxon>Actinopterygii</taxon>
        <taxon>Neopterygii</taxon>
        <taxon>Teleostei</taxon>
        <taxon>Neoteleostei</taxon>
        <taxon>Acanthomorphata</taxon>
        <taxon>Ovalentaria</taxon>
        <taxon>Cichlomorphae</taxon>
        <taxon>Cichliformes</taxon>
        <taxon>Cichlidae</taxon>
        <taxon>African cichlids</taxon>
        <taxon>Pseudocrenilabrinae</taxon>
        <taxon>Haplochromini</taxon>
        <taxon>Pundamilia</taxon>
    </lineage>
</organism>
<proteinExistence type="predicted"/>
<evidence type="ECO:0000313" key="3">
    <source>
        <dbReference type="Proteomes" id="UP000695023"/>
    </source>
</evidence>
<evidence type="ECO:0000256" key="2">
    <source>
        <dbReference type="SAM" id="Phobius"/>
    </source>
</evidence>
<keyword evidence="2" id="KW-0472">Membrane</keyword>
<reference evidence="4" key="1">
    <citation type="submission" date="2025-08" db="UniProtKB">
        <authorList>
            <consortium name="RefSeq"/>
        </authorList>
    </citation>
    <scope>IDENTIFICATION</scope>
</reference>
<protein>
    <submittedName>
        <fullName evidence="4">DBF4-type zinc finger-containing protein 2 homolog</fullName>
    </submittedName>
</protein>
<feature type="transmembrane region" description="Helical" evidence="2">
    <location>
        <begin position="26"/>
        <end position="51"/>
    </location>
</feature>